<proteinExistence type="predicted"/>
<protein>
    <submittedName>
        <fullName evidence="1">Uncharacterized protein</fullName>
    </submittedName>
</protein>
<keyword evidence="2" id="KW-1185">Reference proteome</keyword>
<reference evidence="1 2" key="1">
    <citation type="submission" date="2016-10" db="EMBL/GenBank/DDBJ databases">
        <authorList>
            <person name="de Groot N.N."/>
        </authorList>
    </citation>
    <scope>NUCLEOTIDE SEQUENCE [LARGE SCALE GENOMIC DNA]</scope>
    <source>
        <strain evidence="1 2">DSM 16981</strain>
    </source>
</reference>
<dbReference type="Proteomes" id="UP000199309">
    <property type="component" value="Unassembled WGS sequence"/>
</dbReference>
<evidence type="ECO:0000313" key="1">
    <source>
        <dbReference type="EMBL" id="SDM67274.1"/>
    </source>
</evidence>
<dbReference type="RefSeq" id="WP_176762893.1">
    <property type="nucleotide sequence ID" value="NZ_FNHQ01000011.1"/>
</dbReference>
<name>A0A1G9V4Z2_9FIRM</name>
<sequence length="52" mass="6181">MEFDKRVQNYWNVRSKEFGDIRRVELAGPDAQAWKNFITSYLPEKKTSVSLM</sequence>
<gene>
    <name evidence="1" type="ORF">SAMN05660299_01332</name>
</gene>
<dbReference type="AlphaFoldDB" id="A0A1G9V4Z2"/>
<dbReference type="STRING" id="349095.SAMN05660299_01332"/>
<accession>A0A1G9V4Z2</accession>
<dbReference type="EMBL" id="FNHQ01000011">
    <property type="protein sequence ID" value="SDM67274.1"/>
    <property type="molecule type" value="Genomic_DNA"/>
</dbReference>
<evidence type="ECO:0000313" key="2">
    <source>
        <dbReference type="Proteomes" id="UP000199309"/>
    </source>
</evidence>
<organism evidence="1 2">
    <name type="scientific">Megasphaera paucivorans</name>
    <dbReference type="NCBI Taxonomy" id="349095"/>
    <lineage>
        <taxon>Bacteria</taxon>
        <taxon>Bacillati</taxon>
        <taxon>Bacillota</taxon>
        <taxon>Negativicutes</taxon>
        <taxon>Veillonellales</taxon>
        <taxon>Veillonellaceae</taxon>
        <taxon>Megasphaera</taxon>
    </lineage>
</organism>